<comment type="caution">
    <text evidence="1">The sequence shown here is derived from an EMBL/GenBank/DDBJ whole genome shotgun (WGS) entry which is preliminary data.</text>
</comment>
<reference evidence="1" key="1">
    <citation type="submission" date="2023-07" db="EMBL/GenBank/DDBJ databases">
        <title>Black Yeasts Isolated from many extreme environments.</title>
        <authorList>
            <person name="Coleine C."/>
            <person name="Stajich J.E."/>
            <person name="Selbmann L."/>
        </authorList>
    </citation>
    <scope>NUCLEOTIDE SEQUENCE</scope>
    <source>
        <strain evidence="1">CCFEE 5714</strain>
    </source>
</reference>
<evidence type="ECO:0000313" key="2">
    <source>
        <dbReference type="Proteomes" id="UP001281147"/>
    </source>
</evidence>
<gene>
    <name evidence="1" type="ORF">LTR37_001285</name>
</gene>
<name>A0ACC3NWL7_9PEZI</name>
<dbReference type="Proteomes" id="UP001281147">
    <property type="component" value="Unassembled WGS sequence"/>
</dbReference>
<dbReference type="EMBL" id="JAUTXU010000006">
    <property type="protein sequence ID" value="KAK3724161.1"/>
    <property type="molecule type" value="Genomic_DNA"/>
</dbReference>
<organism evidence="1 2">
    <name type="scientific">Vermiconidia calcicola</name>
    <dbReference type="NCBI Taxonomy" id="1690605"/>
    <lineage>
        <taxon>Eukaryota</taxon>
        <taxon>Fungi</taxon>
        <taxon>Dikarya</taxon>
        <taxon>Ascomycota</taxon>
        <taxon>Pezizomycotina</taxon>
        <taxon>Dothideomycetes</taxon>
        <taxon>Dothideomycetidae</taxon>
        <taxon>Mycosphaerellales</taxon>
        <taxon>Extremaceae</taxon>
        <taxon>Vermiconidia</taxon>
    </lineage>
</organism>
<protein>
    <submittedName>
        <fullName evidence="1">Uncharacterized protein</fullName>
    </submittedName>
</protein>
<evidence type="ECO:0000313" key="1">
    <source>
        <dbReference type="EMBL" id="KAK3724161.1"/>
    </source>
</evidence>
<accession>A0ACC3NWL7</accession>
<keyword evidence="2" id="KW-1185">Reference proteome</keyword>
<sequence length="175" mass="19225">MKYLCPGCTTAKESDFEEPELGTKMSDLTRVAGTAIGDHFYPYGDGAGEGEDVRRGLPQPPTKSVKEFFTKPKELPEQLPESRHADLQTSCNPSVTGAAGGPIVDHFYGYGDGAGRGEDVIRKGFQEIEEPWADVTLADRSKSNAKIDPEFVKNMPEDPNCGNPTDKAKKKRFWQ</sequence>
<proteinExistence type="predicted"/>